<dbReference type="AlphaFoldDB" id="A0ABD7TTN2"/>
<feature type="transmembrane region" description="Helical" evidence="7">
    <location>
        <begin position="322"/>
        <end position="339"/>
    </location>
</feature>
<evidence type="ECO:0000313" key="10">
    <source>
        <dbReference type="Proteomes" id="UP001065705"/>
    </source>
</evidence>
<evidence type="ECO:0000313" key="9">
    <source>
        <dbReference type="EMBL" id="UXU57304.1"/>
    </source>
</evidence>
<feature type="transmembrane region" description="Helical" evidence="7">
    <location>
        <begin position="82"/>
        <end position="107"/>
    </location>
</feature>
<evidence type="ECO:0000256" key="1">
    <source>
        <dbReference type="ARBA" id="ARBA00004651"/>
    </source>
</evidence>
<dbReference type="Gene3D" id="1.20.1250.20">
    <property type="entry name" value="MFS general substrate transporter like domains"/>
    <property type="match status" value="2"/>
</dbReference>
<reference evidence="9" key="1">
    <citation type="submission" date="2022-03" db="EMBL/GenBank/DDBJ databases">
        <title>Comparative Genomics of East African Camel-Associated Staphylococcaceae spp.: Diversity and Inheritance of Traits Involved in Host-Pathogen Interactions.</title>
        <authorList>
            <person name="Akarsu H."/>
            <person name="Liljander A."/>
            <person name="Younan M."/>
            <person name="Brodard I."/>
            <person name="Glucks I."/>
            <person name="Labroussaa F."/>
            <person name="Overesch G."/>
            <person name="Kuhnert P."/>
            <person name="Perreten V."/>
            <person name="Drexler J.F."/>
            <person name="Corman V.M."/>
            <person name="Falquet L."/>
            <person name="Jores J."/>
        </authorList>
    </citation>
    <scope>NUCLEOTIDE SEQUENCE</scope>
    <source>
        <strain evidence="9">IVB6197</strain>
    </source>
</reference>
<dbReference type="SUPFAM" id="SSF103473">
    <property type="entry name" value="MFS general substrate transporter"/>
    <property type="match status" value="1"/>
</dbReference>
<evidence type="ECO:0000256" key="4">
    <source>
        <dbReference type="ARBA" id="ARBA00022692"/>
    </source>
</evidence>
<dbReference type="InterPro" id="IPR036259">
    <property type="entry name" value="MFS_trans_sf"/>
</dbReference>
<keyword evidence="2" id="KW-0813">Transport</keyword>
<evidence type="ECO:0000256" key="3">
    <source>
        <dbReference type="ARBA" id="ARBA00022475"/>
    </source>
</evidence>
<keyword evidence="5 7" id="KW-1133">Transmembrane helix</keyword>
<feature type="transmembrane region" description="Helical" evidence="7">
    <location>
        <begin position="210"/>
        <end position="237"/>
    </location>
</feature>
<feature type="transmembrane region" description="Helical" evidence="7">
    <location>
        <begin position="376"/>
        <end position="393"/>
    </location>
</feature>
<dbReference type="RefSeq" id="WP_262626446.1">
    <property type="nucleotide sequence ID" value="NZ_CP094809.1"/>
</dbReference>
<dbReference type="EMBL" id="CP094809">
    <property type="protein sequence ID" value="UXU57304.1"/>
    <property type="molecule type" value="Genomic_DNA"/>
</dbReference>
<evidence type="ECO:0000259" key="8">
    <source>
        <dbReference type="PROSITE" id="PS50850"/>
    </source>
</evidence>
<sequence length="423" mass="45754">MTSAHLWKRNFRILWSSQFISIAGLTVLVPLLPIYIASLEQLSVTEIQLWSGVAIAAPAVTTMIASPLWGKLGDKISRKWMVLRALFGLGICLILMSMCTTAFQFVLVRLLQGLFGGVVDASSAFATSEAPANERGKVLGHLQSSVSAGSLVGPLVGGVLATVIGFQTLLLSIGIATFIICGVGMVTLVESHHRKQQCATPSMQCGVRTSFKCLLCTHVTCRFIIVGILANLAMYGMMTALAPLVSGANTTLLDDKAAIGLIQSVFWTASILSAPLWGMLNDKQYVKYVYIATTLICGLSVVLQGVATNFWMLLIFRMMQGFTYSALIQSVMFVVANACHKDLKGTFIGSTNSMLVLGQVVGSMTGALITSHYNPMMTFIVMGIIFIASSFVLKSSQLKCIKEDQSLMNQLWELKVQRAKHSK</sequence>
<dbReference type="PANTHER" id="PTHR43414">
    <property type="entry name" value="MULTIDRUG RESISTANCE PROTEIN MDTG"/>
    <property type="match status" value="1"/>
</dbReference>
<feature type="domain" description="Major facilitator superfamily (MFS) profile" evidence="8">
    <location>
        <begin position="10"/>
        <end position="398"/>
    </location>
</feature>
<feature type="transmembrane region" description="Helical" evidence="7">
    <location>
        <begin position="164"/>
        <end position="189"/>
    </location>
</feature>
<keyword evidence="4 7" id="KW-0812">Transmembrane</keyword>
<dbReference type="InterPro" id="IPR011701">
    <property type="entry name" value="MFS"/>
</dbReference>
<evidence type="ECO:0000256" key="2">
    <source>
        <dbReference type="ARBA" id="ARBA00022448"/>
    </source>
</evidence>
<dbReference type="PROSITE" id="PS50850">
    <property type="entry name" value="MFS"/>
    <property type="match status" value="1"/>
</dbReference>
<keyword evidence="3" id="KW-1003">Cell membrane</keyword>
<keyword evidence="6 7" id="KW-0472">Membrane</keyword>
<name>A0ABD7TTN2_9STAP</name>
<dbReference type="Pfam" id="PF00083">
    <property type="entry name" value="Sugar_tr"/>
    <property type="match status" value="1"/>
</dbReference>
<proteinExistence type="predicted"/>
<evidence type="ECO:0000256" key="6">
    <source>
        <dbReference type="ARBA" id="ARBA00023136"/>
    </source>
</evidence>
<feature type="transmembrane region" description="Helical" evidence="7">
    <location>
        <begin position="289"/>
        <end position="316"/>
    </location>
</feature>
<dbReference type="Pfam" id="PF07690">
    <property type="entry name" value="MFS_1"/>
    <property type="match status" value="1"/>
</dbReference>
<organism evidence="9 10">
    <name type="scientific">Staphylococcus agnetis</name>
    <dbReference type="NCBI Taxonomy" id="985762"/>
    <lineage>
        <taxon>Bacteria</taxon>
        <taxon>Bacillati</taxon>
        <taxon>Bacillota</taxon>
        <taxon>Bacilli</taxon>
        <taxon>Bacillales</taxon>
        <taxon>Staphylococcaceae</taxon>
        <taxon>Staphylococcus</taxon>
    </lineage>
</organism>
<feature type="transmembrane region" description="Helical" evidence="7">
    <location>
        <begin position="257"/>
        <end position="277"/>
    </location>
</feature>
<protein>
    <submittedName>
        <fullName evidence="9">MFS transporter</fullName>
    </submittedName>
</protein>
<dbReference type="Proteomes" id="UP001065705">
    <property type="component" value="Chromosome"/>
</dbReference>
<dbReference type="InterPro" id="IPR005828">
    <property type="entry name" value="MFS_sugar_transport-like"/>
</dbReference>
<dbReference type="PRINTS" id="PR01035">
    <property type="entry name" value="TCRTETA"/>
</dbReference>
<dbReference type="GO" id="GO:0005886">
    <property type="term" value="C:plasma membrane"/>
    <property type="evidence" value="ECO:0007669"/>
    <property type="project" value="UniProtKB-SubCell"/>
</dbReference>
<dbReference type="InterPro" id="IPR020846">
    <property type="entry name" value="MFS_dom"/>
</dbReference>
<comment type="subcellular location">
    <subcellularLocation>
        <location evidence="1">Cell membrane</location>
        <topology evidence="1">Multi-pass membrane protein</topology>
    </subcellularLocation>
</comment>
<feature type="transmembrane region" description="Helical" evidence="7">
    <location>
        <begin position="12"/>
        <end position="37"/>
    </location>
</feature>
<gene>
    <name evidence="9" type="ORF">MUA95_00285</name>
</gene>
<accession>A0ABD7TTN2</accession>
<dbReference type="InterPro" id="IPR001958">
    <property type="entry name" value="Tet-R_TetA/multi-R_MdtG-like"/>
</dbReference>
<feature type="transmembrane region" description="Helical" evidence="7">
    <location>
        <begin position="49"/>
        <end position="70"/>
    </location>
</feature>
<feature type="transmembrane region" description="Helical" evidence="7">
    <location>
        <begin position="351"/>
        <end position="370"/>
    </location>
</feature>
<evidence type="ECO:0000256" key="7">
    <source>
        <dbReference type="SAM" id="Phobius"/>
    </source>
</evidence>
<dbReference type="PANTHER" id="PTHR43414:SF6">
    <property type="entry name" value="MULTIDRUG RESISTANCE PROTEIN MDTG"/>
    <property type="match status" value="1"/>
</dbReference>
<evidence type="ECO:0000256" key="5">
    <source>
        <dbReference type="ARBA" id="ARBA00022989"/>
    </source>
</evidence>